<comment type="caution">
    <text evidence="2">The sequence shown here is derived from an EMBL/GenBank/DDBJ whole genome shotgun (WGS) entry which is preliminary data.</text>
</comment>
<dbReference type="EMBL" id="JAIQUM010000050">
    <property type="protein sequence ID" value="MBZ5752267.1"/>
    <property type="molecule type" value="Genomic_DNA"/>
</dbReference>
<organism evidence="2 3">
    <name type="scientific">Metabacillus rhizolycopersici</name>
    <dbReference type="NCBI Taxonomy" id="2875709"/>
    <lineage>
        <taxon>Bacteria</taxon>
        <taxon>Bacillati</taxon>
        <taxon>Bacillota</taxon>
        <taxon>Bacilli</taxon>
        <taxon>Bacillales</taxon>
        <taxon>Bacillaceae</taxon>
        <taxon>Metabacillus</taxon>
    </lineage>
</organism>
<keyword evidence="1" id="KW-0812">Transmembrane</keyword>
<evidence type="ECO:0000313" key="2">
    <source>
        <dbReference type="EMBL" id="MBZ5752267.1"/>
    </source>
</evidence>
<keyword evidence="1" id="KW-1133">Transmembrane helix</keyword>
<dbReference type="Proteomes" id="UP001165287">
    <property type="component" value="Unassembled WGS sequence"/>
</dbReference>
<gene>
    <name evidence="2" type="ORF">K9V48_18915</name>
</gene>
<evidence type="ECO:0000256" key="1">
    <source>
        <dbReference type="SAM" id="Phobius"/>
    </source>
</evidence>
<evidence type="ECO:0000313" key="3">
    <source>
        <dbReference type="Proteomes" id="UP001165287"/>
    </source>
</evidence>
<proteinExistence type="predicted"/>
<feature type="transmembrane region" description="Helical" evidence="1">
    <location>
        <begin position="67"/>
        <end position="84"/>
    </location>
</feature>
<keyword evidence="3" id="KW-1185">Reference proteome</keyword>
<name>A0ABS7UW83_9BACI</name>
<sequence length="114" mass="13240">MKLHLLAKLIMTLLVVCVGIHPVSMVHLHQPVNHGKLVAVENETSFVTTNLQLDDQKHLDFPNSFQAKDYVILVLTITSLLIFSSRKSRRRIKHFLYSVYYQSSYFSRNHLFTP</sequence>
<dbReference type="RefSeq" id="WP_224140728.1">
    <property type="nucleotide sequence ID" value="NZ_JAIQUM010000050.1"/>
</dbReference>
<accession>A0ABS7UW83</accession>
<reference evidence="2" key="1">
    <citation type="submission" date="2024-05" db="EMBL/GenBank/DDBJ databases">
        <title>Metabacillus sp. nov., isolated from the rhizosphere soil of tomato plants.</title>
        <authorList>
            <person name="Ma R."/>
        </authorList>
    </citation>
    <scope>NUCLEOTIDE SEQUENCE</scope>
    <source>
        <strain evidence="2">DBTR6</strain>
    </source>
</reference>
<protein>
    <submittedName>
        <fullName evidence="2">Uncharacterized protein</fullName>
    </submittedName>
</protein>
<keyword evidence="1" id="KW-0472">Membrane</keyword>